<dbReference type="GO" id="GO:0007165">
    <property type="term" value="P:signal transduction"/>
    <property type="evidence" value="ECO:0007669"/>
    <property type="project" value="UniProtKB-KW"/>
</dbReference>
<dbReference type="EMBL" id="NOIH01000008">
    <property type="protein sequence ID" value="OYD54287.1"/>
    <property type="molecule type" value="Genomic_DNA"/>
</dbReference>
<evidence type="ECO:0000313" key="6">
    <source>
        <dbReference type="Proteomes" id="UP000215181"/>
    </source>
</evidence>
<dbReference type="PROSITE" id="PS50111">
    <property type="entry name" value="CHEMOTAXIS_TRANSDUC_2"/>
    <property type="match status" value="1"/>
</dbReference>
<keyword evidence="3" id="KW-0812">Transmembrane</keyword>
<keyword evidence="6" id="KW-1185">Reference proteome</keyword>
<dbReference type="Gene3D" id="1.20.120.30">
    <property type="entry name" value="Aspartate receptor, ligand-binding domain"/>
    <property type="match status" value="1"/>
</dbReference>
<dbReference type="SUPFAM" id="SSF58104">
    <property type="entry name" value="Methyl-accepting chemotaxis protein (MCP) signaling domain"/>
    <property type="match status" value="1"/>
</dbReference>
<protein>
    <recommendedName>
        <fullName evidence="4">Methyl-accepting transducer domain-containing protein</fullName>
    </recommendedName>
</protein>
<name>A0A235F0C8_9RHOO</name>
<keyword evidence="1 2" id="KW-0807">Transducer</keyword>
<keyword evidence="3" id="KW-1133">Transmembrane helix</keyword>
<dbReference type="PANTHER" id="PTHR32089">
    <property type="entry name" value="METHYL-ACCEPTING CHEMOTAXIS PROTEIN MCPB"/>
    <property type="match status" value="1"/>
</dbReference>
<dbReference type="PANTHER" id="PTHR32089:SF112">
    <property type="entry name" value="LYSOZYME-LIKE PROTEIN-RELATED"/>
    <property type="match status" value="1"/>
</dbReference>
<evidence type="ECO:0000313" key="5">
    <source>
        <dbReference type="EMBL" id="OYD54287.1"/>
    </source>
</evidence>
<dbReference type="Gene3D" id="1.10.287.950">
    <property type="entry name" value="Methyl-accepting chemotaxis protein"/>
    <property type="match status" value="1"/>
</dbReference>
<evidence type="ECO:0000256" key="3">
    <source>
        <dbReference type="SAM" id="Phobius"/>
    </source>
</evidence>
<dbReference type="InterPro" id="IPR025991">
    <property type="entry name" value="Chemoreceptor_zinc-bind_dom"/>
</dbReference>
<dbReference type="OrthoDB" id="9808588at2"/>
<dbReference type="SMART" id="SM00283">
    <property type="entry name" value="MA"/>
    <property type="match status" value="1"/>
</dbReference>
<keyword evidence="3" id="KW-0472">Membrane</keyword>
<reference evidence="5 6" key="1">
    <citation type="submission" date="2017-07" db="EMBL/GenBank/DDBJ databases">
        <title>Thauera sp. KNDSS-Mac4 genome sequence and assembly.</title>
        <authorList>
            <person name="Mayilraj S."/>
        </authorList>
    </citation>
    <scope>NUCLEOTIDE SEQUENCE [LARGE SCALE GENOMIC DNA]</scope>
    <source>
        <strain evidence="5 6">KNDSS-Mac4</strain>
    </source>
</reference>
<evidence type="ECO:0000256" key="2">
    <source>
        <dbReference type="PROSITE-ProRule" id="PRU00284"/>
    </source>
</evidence>
<sequence>MPPSYKVSRSKATPFLDRQFLILCVVFVLLNIGLSIWAVWTHGMSVPVVIVPLLALAFGVYAWHRFQRPLKTLNRMEEVILAGRGGNLHYRVTNTKGLGEIGKVAWELNEFLDIVESYFKEISTCFEMVSQGKYYRHALVKGLPGQFAKSLTDVNRAIVAMEENTRYVIRNRLSSQMHALNTGNLMGNLKGNQSDLIKIASEMDSVLKIAEDNREGAGRSSQDVVRIGDSLERINHRMQDMTGAANELGEASRSIDRAVHIIAEITDQTNLLALNAAIEAARAGEVGRGFAVVADEVRKLAERTKGATAEISQLIGGFRDRVGAMVEQTAAVGEQSAAVSGEVAAFREQFASVARSSEETIVQLNRAKDLSFASLVKMDHILYMQNAYVAVETRGEGAEARMVEVQHRDCRLGKWYYSGEGKVQFGGTRSYAALERPHQLVHGSVHKALEVINQGAANADAVREDIVSALRGAEEASRDVLRLIDEMVTEKHGI</sequence>
<feature type="transmembrane region" description="Helical" evidence="3">
    <location>
        <begin position="20"/>
        <end position="40"/>
    </location>
</feature>
<dbReference type="AlphaFoldDB" id="A0A235F0C8"/>
<evidence type="ECO:0000256" key="1">
    <source>
        <dbReference type="ARBA" id="ARBA00023224"/>
    </source>
</evidence>
<dbReference type="InterPro" id="IPR004089">
    <property type="entry name" value="MCPsignal_dom"/>
</dbReference>
<organism evidence="5 6">
    <name type="scientific">Thauera propionica</name>
    <dbReference type="NCBI Taxonomy" id="2019431"/>
    <lineage>
        <taxon>Bacteria</taxon>
        <taxon>Pseudomonadati</taxon>
        <taxon>Pseudomonadota</taxon>
        <taxon>Betaproteobacteria</taxon>
        <taxon>Rhodocyclales</taxon>
        <taxon>Zoogloeaceae</taxon>
        <taxon>Thauera</taxon>
    </lineage>
</organism>
<proteinExistence type="predicted"/>
<dbReference type="Pfam" id="PF13682">
    <property type="entry name" value="CZB"/>
    <property type="match status" value="1"/>
</dbReference>
<accession>A0A235F0C8</accession>
<dbReference type="RefSeq" id="WP_094268126.1">
    <property type="nucleotide sequence ID" value="NZ_NOIH01000008.1"/>
</dbReference>
<dbReference type="Proteomes" id="UP000215181">
    <property type="component" value="Unassembled WGS sequence"/>
</dbReference>
<comment type="caution">
    <text evidence="5">The sequence shown here is derived from an EMBL/GenBank/DDBJ whole genome shotgun (WGS) entry which is preliminary data.</text>
</comment>
<gene>
    <name evidence="5" type="ORF">CGK74_08855</name>
</gene>
<feature type="domain" description="Methyl-accepting transducer" evidence="4">
    <location>
        <begin position="198"/>
        <end position="374"/>
    </location>
</feature>
<dbReference type="GO" id="GO:0016020">
    <property type="term" value="C:membrane"/>
    <property type="evidence" value="ECO:0007669"/>
    <property type="project" value="InterPro"/>
</dbReference>
<evidence type="ECO:0000259" key="4">
    <source>
        <dbReference type="PROSITE" id="PS50111"/>
    </source>
</evidence>
<dbReference type="Pfam" id="PF00015">
    <property type="entry name" value="MCPsignal"/>
    <property type="match status" value="1"/>
</dbReference>
<feature type="transmembrane region" description="Helical" evidence="3">
    <location>
        <begin position="46"/>
        <end position="66"/>
    </location>
</feature>